<comment type="caution">
    <text evidence="6">The sequence shown here is derived from an EMBL/GenBank/DDBJ whole genome shotgun (WGS) entry which is preliminary data.</text>
</comment>
<dbReference type="SUPFAM" id="SSF46785">
    <property type="entry name" value="Winged helix' DNA-binding domain"/>
    <property type="match status" value="1"/>
</dbReference>
<dbReference type="CDD" id="cd05466">
    <property type="entry name" value="PBP2_LTTR_substrate"/>
    <property type="match status" value="1"/>
</dbReference>
<reference evidence="6 7" key="1">
    <citation type="submission" date="2013-03" db="EMBL/GenBank/DDBJ databases">
        <title>The Genome Sequence of Enterococcus columbae ATCC_51263 (PacBio/Illumina hybrid assembly).</title>
        <authorList>
            <consortium name="The Broad Institute Genomics Platform"/>
            <consortium name="The Broad Institute Genome Sequencing Center for Infectious Disease"/>
            <person name="Earl A."/>
            <person name="Russ C."/>
            <person name="Gilmore M."/>
            <person name="Surin D."/>
            <person name="Walker B."/>
            <person name="Young S."/>
            <person name="Zeng Q."/>
            <person name="Gargeya S."/>
            <person name="Fitzgerald M."/>
            <person name="Haas B."/>
            <person name="Abouelleil A."/>
            <person name="Allen A.W."/>
            <person name="Alvarado L."/>
            <person name="Arachchi H.M."/>
            <person name="Berlin A.M."/>
            <person name="Chapman S.B."/>
            <person name="Gainer-Dewar J."/>
            <person name="Goldberg J."/>
            <person name="Griggs A."/>
            <person name="Gujja S."/>
            <person name="Hansen M."/>
            <person name="Howarth C."/>
            <person name="Imamovic A."/>
            <person name="Ireland A."/>
            <person name="Larimer J."/>
            <person name="McCowan C."/>
            <person name="Murphy C."/>
            <person name="Pearson M."/>
            <person name="Poon T.W."/>
            <person name="Priest M."/>
            <person name="Roberts A."/>
            <person name="Saif S."/>
            <person name="Shea T."/>
            <person name="Sisk P."/>
            <person name="Sykes S."/>
            <person name="Wortman J."/>
            <person name="Nusbaum C."/>
            <person name="Birren B."/>
        </authorList>
    </citation>
    <scope>NUCLEOTIDE SEQUENCE [LARGE SCALE GENOMIC DNA]</scope>
    <source>
        <strain evidence="6 7">ATCC 51263</strain>
    </source>
</reference>
<keyword evidence="3" id="KW-0238">DNA-binding</keyword>
<accession>S0KK10</accession>
<dbReference type="InterPro" id="IPR005119">
    <property type="entry name" value="LysR_subst-bd"/>
</dbReference>
<keyword evidence="4" id="KW-0804">Transcription</keyword>
<dbReference type="AlphaFoldDB" id="S0KK10"/>
<dbReference type="Proteomes" id="UP000014113">
    <property type="component" value="Unassembled WGS sequence"/>
</dbReference>
<evidence type="ECO:0000256" key="2">
    <source>
        <dbReference type="ARBA" id="ARBA00023015"/>
    </source>
</evidence>
<dbReference type="STRING" id="1121865.OMW_01938"/>
<keyword evidence="2" id="KW-0805">Transcription regulation</keyword>
<dbReference type="PANTHER" id="PTHR30346:SF0">
    <property type="entry name" value="HCA OPERON TRANSCRIPTIONAL ACTIVATOR HCAR"/>
    <property type="match status" value="1"/>
</dbReference>
<evidence type="ECO:0000256" key="4">
    <source>
        <dbReference type="ARBA" id="ARBA00023163"/>
    </source>
</evidence>
<dbReference type="InterPro" id="IPR036388">
    <property type="entry name" value="WH-like_DNA-bd_sf"/>
</dbReference>
<organism evidence="6 7">
    <name type="scientific">Enterococcus columbae DSM 7374 = ATCC 51263</name>
    <dbReference type="NCBI Taxonomy" id="1121865"/>
    <lineage>
        <taxon>Bacteria</taxon>
        <taxon>Bacillati</taxon>
        <taxon>Bacillota</taxon>
        <taxon>Bacilli</taxon>
        <taxon>Lactobacillales</taxon>
        <taxon>Enterococcaceae</taxon>
        <taxon>Enterococcus</taxon>
    </lineage>
</organism>
<keyword evidence="7" id="KW-1185">Reference proteome</keyword>
<dbReference type="GO" id="GO:0003677">
    <property type="term" value="F:DNA binding"/>
    <property type="evidence" value="ECO:0007669"/>
    <property type="project" value="UniProtKB-KW"/>
</dbReference>
<dbReference type="RefSeq" id="WP_016184044.1">
    <property type="nucleotide sequence ID" value="NZ_JXKI01000012.1"/>
</dbReference>
<comment type="similarity">
    <text evidence="1">Belongs to the LysR transcriptional regulatory family.</text>
</comment>
<dbReference type="PROSITE" id="PS50931">
    <property type="entry name" value="HTH_LYSR"/>
    <property type="match status" value="1"/>
</dbReference>
<dbReference type="EMBL" id="ASWJ01000011">
    <property type="protein sequence ID" value="EOW80005.1"/>
    <property type="molecule type" value="Genomic_DNA"/>
</dbReference>
<dbReference type="PATRIC" id="fig|1121865.3.peg.1883"/>
<dbReference type="Gene3D" id="3.40.190.290">
    <property type="match status" value="1"/>
</dbReference>
<evidence type="ECO:0000259" key="5">
    <source>
        <dbReference type="PROSITE" id="PS50931"/>
    </source>
</evidence>
<dbReference type="Gene3D" id="1.10.10.10">
    <property type="entry name" value="Winged helix-like DNA-binding domain superfamily/Winged helix DNA-binding domain"/>
    <property type="match status" value="1"/>
</dbReference>
<evidence type="ECO:0000256" key="1">
    <source>
        <dbReference type="ARBA" id="ARBA00009437"/>
    </source>
</evidence>
<dbReference type="Pfam" id="PF03466">
    <property type="entry name" value="LysR_substrate"/>
    <property type="match status" value="1"/>
</dbReference>
<dbReference type="InterPro" id="IPR000847">
    <property type="entry name" value="LysR_HTH_N"/>
</dbReference>
<dbReference type="InterPro" id="IPR036390">
    <property type="entry name" value="WH_DNA-bd_sf"/>
</dbReference>
<evidence type="ECO:0000256" key="3">
    <source>
        <dbReference type="ARBA" id="ARBA00023125"/>
    </source>
</evidence>
<name>S0KK10_9ENTE</name>
<dbReference type="SUPFAM" id="SSF53850">
    <property type="entry name" value="Periplasmic binding protein-like II"/>
    <property type="match status" value="1"/>
</dbReference>
<dbReference type="Pfam" id="PF00126">
    <property type="entry name" value="HTH_1"/>
    <property type="match status" value="1"/>
</dbReference>
<evidence type="ECO:0000313" key="6">
    <source>
        <dbReference type="EMBL" id="EOW80005.1"/>
    </source>
</evidence>
<evidence type="ECO:0000313" key="7">
    <source>
        <dbReference type="Proteomes" id="UP000014113"/>
    </source>
</evidence>
<dbReference type="OrthoDB" id="9803735at2"/>
<dbReference type="FunFam" id="1.10.10.10:FF:000001">
    <property type="entry name" value="LysR family transcriptional regulator"/>
    <property type="match status" value="1"/>
</dbReference>
<feature type="domain" description="HTH lysR-type" evidence="5">
    <location>
        <begin position="1"/>
        <end position="58"/>
    </location>
</feature>
<dbReference type="GO" id="GO:0032993">
    <property type="term" value="C:protein-DNA complex"/>
    <property type="evidence" value="ECO:0007669"/>
    <property type="project" value="TreeGrafter"/>
</dbReference>
<dbReference type="PANTHER" id="PTHR30346">
    <property type="entry name" value="TRANSCRIPTIONAL DUAL REGULATOR HCAR-RELATED"/>
    <property type="match status" value="1"/>
</dbReference>
<sequence>MNIQQMRYVTAIANNGSFREAAKKLYVSQPSLSHAIKELEQELDVKLFERTSQGAVLTAEGTDFFQYAQQILSQVELLENRYATKNDQTKHFSISSQHYDFLSIILSDMIKAYPECEAFRIFESTTLSVIKDVEQYRSELGILYLNASNKVALERMFNASELEYEVIHEFRTHIFLGENHPLAKKTEISLAELAPYPQIRFSQESDYYTYFSEDLLDFPDVPQVIHASDRATLTAILQRTDAYGSGSGLVEDGKSQGILLIPLADAPVSQLIVIKKMNRKFSDMAQYFVQHLQNYLRDFDRRGQK</sequence>
<dbReference type="GO" id="GO:0003700">
    <property type="term" value="F:DNA-binding transcription factor activity"/>
    <property type="evidence" value="ECO:0007669"/>
    <property type="project" value="InterPro"/>
</dbReference>
<protein>
    <recommendedName>
        <fullName evidence="5">HTH lysR-type domain-containing protein</fullName>
    </recommendedName>
</protein>
<gene>
    <name evidence="6" type="ORF">I568_02356</name>
</gene>
<dbReference type="PRINTS" id="PR00039">
    <property type="entry name" value="HTHLYSR"/>
</dbReference>
<dbReference type="eggNOG" id="COG0583">
    <property type="taxonomic scope" value="Bacteria"/>
</dbReference>
<proteinExistence type="inferred from homology"/>